<keyword evidence="9" id="KW-1185">Reference proteome</keyword>
<feature type="compositionally biased region" description="Basic residues" evidence="6">
    <location>
        <begin position="876"/>
        <end position="885"/>
    </location>
</feature>
<evidence type="ECO:0000256" key="3">
    <source>
        <dbReference type="ARBA" id="ARBA00022833"/>
    </source>
</evidence>
<feature type="compositionally biased region" description="Acidic residues" evidence="6">
    <location>
        <begin position="416"/>
        <end position="435"/>
    </location>
</feature>
<gene>
    <name evidence="8" type="ORF">OXX778_LOCUS6742</name>
</gene>
<evidence type="ECO:0000256" key="2">
    <source>
        <dbReference type="ARBA" id="ARBA00022771"/>
    </source>
</evidence>
<dbReference type="Gene3D" id="3.30.40.10">
    <property type="entry name" value="Zinc/RING finger domain, C3HC4 (zinc finger)"/>
    <property type="match status" value="1"/>
</dbReference>
<dbReference type="InterPro" id="IPR019787">
    <property type="entry name" value="Znf_PHD-finger"/>
</dbReference>
<dbReference type="AlphaFoldDB" id="A0A813TAV3"/>
<feature type="compositionally biased region" description="Basic residues" evidence="6">
    <location>
        <begin position="397"/>
        <end position="410"/>
    </location>
</feature>
<sequence length="1004" mass="116870">NKKLSDFHLNLLRNLSFGKHVKKEKWDYYINKFVNRYSKEDAFEIEKNGYVNLAIESKILLVKNLLESQFDENQKLKQIIAEQTPEQDTIRSEPIGKDLYGFLYFFYMDSEYALRLFNVNYKDLHESQTSWKIVAKNLDDLKFLVAKLSTEPAVIKLRSSKRYLETLNKEAKTQEEVKIEENKSVLNETETKLEEKEEVKTEIKEDDVKKEVIKVEDTNSELKKEVKEEIKKEEVNELKKEPKTEQKIDEEKVNKVELENAEEVSDEKETKTEEKIEEEKVNKEGLENAQEVSAEKETKTEEKIEEEKVSKVELENSDEVTNEKEAKTEEKESKKEEKESKSEEKIEEDTQPIALRKSTRSSVRKAQEITQQKQEVKVKPQPKPKPSPKKQSQSKPTPKKSSKYKSKKQIQKIQDEIESDEEIDVEENDDDEEFELSPSKKSSQTPKKKSRSRQKPQKSIDLNESGTTISDESDQESACEHCKKVKTKLILILCDGCDAPYHLACLKPPLLEIPQGDWFCDLCTHDRLIKFLEEKIKIIEKHNEELEEAKKVKENQKRNYTDISSYLDNLFSSSVGRKIKPEAPKKNIFEETILQGPRSCRKSSVKYTFEDYDRSINQACGEEVEEKIPDEPRQLRATRRSTRLIGYVDNFNSEAESDVESSKSSEFKANIKVAKYKSESEGEDDDDEGDSEEDIESDDEFSTRKKKKIDNSKKNKSPKKGGKRGKKRKPRRKYYGDTSEDDDDDDDELENSDEEIFSDEEYKYQARPCRNSLTISGNYCELSEADEDEVDKFYDKKPKKLNKKRGHSDVDVDSSKNQKRSTRAKKAKKYFDESDEEQKIEEKSEEEQIQTKPKSLIKKPWNSEDEEDDEKELNKSKKLKTKSIIKKPWSDDDDDDNESEENVSDKEKKDDEENKIVKKEESIQDEKKDEVHEKIEVDEKVKFSDVEKKEVNQSDLTQSTTQANGHVEVIKQGINQSVLLQPNHVPLQPIVVMNVQGQSCNVQP</sequence>
<dbReference type="SUPFAM" id="SSF57903">
    <property type="entry name" value="FYVE/PHD zinc finger"/>
    <property type="match status" value="1"/>
</dbReference>
<feature type="compositionally biased region" description="Polar residues" evidence="6">
    <location>
        <begin position="460"/>
        <end position="470"/>
    </location>
</feature>
<feature type="non-terminal residue" evidence="8">
    <location>
        <position position="1"/>
    </location>
</feature>
<feature type="compositionally biased region" description="Basic and acidic residues" evidence="6">
    <location>
        <begin position="226"/>
        <end position="258"/>
    </location>
</feature>
<dbReference type="GO" id="GO:0042393">
    <property type="term" value="F:histone binding"/>
    <property type="evidence" value="ECO:0007669"/>
    <property type="project" value="TreeGrafter"/>
</dbReference>
<dbReference type="InterPro" id="IPR013083">
    <property type="entry name" value="Znf_RING/FYVE/PHD"/>
</dbReference>
<dbReference type="Pfam" id="PF00628">
    <property type="entry name" value="PHD"/>
    <property type="match status" value="1"/>
</dbReference>
<feature type="compositionally biased region" description="Basic and acidic residues" evidence="6">
    <location>
        <begin position="321"/>
        <end position="344"/>
    </location>
</feature>
<feature type="compositionally biased region" description="Acidic residues" evidence="6">
    <location>
        <begin position="738"/>
        <end position="759"/>
    </location>
</feature>
<dbReference type="PANTHER" id="PTHR14296">
    <property type="entry name" value="REMODELING AND SPACING FACTOR 1"/>
    <property type="match status" value="1"/>
</dbReference>
<dbReference type="InterPro" id="IPR001965">
    <property type="entry name" value="Znf_PHD"/>
</dbReference>
<feature type="compositionally biased region" description="Basic residues" evidence="6">
    <location>
        <begin position="817"/>
        <end position="828"/>
    </location>
</feature>
<keyword evidence="2 4" id="KW-0863">Zinc-finger</keyword>
<comment type="caution">
    <text evidence="8">The sequence shown here is derived from an EMBL/GenBank/DDBJ whole genome shotgun (WGS) entry which is preliminary data.</text>
</comment>
<evidence type="ECO:0000313" key="9">
    <source>
        <dbReference type="Proteomes" id="UP000663879"/>
    </source>
</evidence>
<feature type="compositionally biased region" description="Acidic residues" evidence="6">
    <location>
        <begin position="833"/>
        <end position="848"/>
    </location>
</feature>
<protein>
    <recommendedName>
        <fullName evidence="7">PHD-type domain-containing protein</fullName>
    </recommendedName>
</protein>
<dbReference type="SMART" id="SM00249">
    <property type="entry name" value="PHD"/>
    <property type="match status" value="1"/>
</dbReference>
<feature type="coiled-coil region" evidence="5">
    <location>
        <begin position="529"/>
        <end position="563"/>
    </location>
</feature>
<dbReference type="InterPro" id="IPR019786">
    <property type="entry name" value="Zinc_finger_PHD-type_CS"/>
</dbReference>
<evidence type="ECO:0000256" key="5">
    <source>
        <dbReference type="SAM" id="Coils"/>
    </source>
</evidence>
<keyword evidence="3" id="KW-0862">Zinc</keyword>
<dbReference type="GO" id="GO:0045892">
    <property type="term" value="P:negative regulation of DNA-templated transcription"/>
    <property type="evidence" value="ECO:0007669"/>
    <property type="project" value="TreeGrafter"/>
</dbReference>
<dbReference type="InterPro" id="IPR028938">
    <property type="entry name" value="Rsf1-like"/>
</dbReference>
<dbReference type="PANTHER" id="PTHR14296:SF16">
    <property type="entry name" value="REMODELING AND SPACING FACTOR 1"/>
    <property type="match status" value="1"/>
</dbReference>
<evidence type="ECO:0000259" key="7">
    <source>
        <dbReference type="PROSITE" id="PS50016"/>
    </source>
</evidence>
<dbReference type="PROSITE" id="PS01359">
    <property type="entry name" value="ZF_PHD_1"/>
    <property type="match status" value="1"/>
</dbReference>
<feature type="compositionally biased region" description="Basic residues" evidence="6">
    <location>
        <begin position="797"/>
        <end position="806"/>
    </location>
</feature>
<feature type="compositionally biased region" description="Basic and acidic residues" evidence="6">
    <location>
        <begin position="293"/>
        <end position="314"/>
    </location>
</feature>
<feature type="compositionally biased region" description="Basic residues" evidence="6">
    <location>
        <begin position="704"/>
        <end position="733"/>
    </location>
</feature>
<dbReference type="GO" id="GO:0031213">
    <property type="term" value="C:RSF complex"/>
    <property type="evidence" value="ECO:0007669"/>
    <property type="project" value="InterPro"/>
</dbReference>
<feature type="region of interest" description="Disordered" evidence="6">
    <location>
        <begin position="676"/>
        <end position="938"/>
    </location>
</feature>
<accession>A0A813TAV3</accession>
<keyword evidence="1" id="KW-0479">Metal-binding</keyword>
<feature type="compositionally biased region" description="Acidic residues" evidence="6">
    <location>
        <begin position="891"/>
        <end position="902"/>
    </location>
</feature>
<feature type="compositionally biased region" description="Basic and acidic residues" evidence="6">
    <location>
        <begin position="807"/>
        <end position="816"/>
    </location>
</feature>
<feature type="compositionally biased region" description="Acidic residues" evidence="6">
    <location>
        <begin position="681"/>
        <end position="700"/>
    </location>
</feature>
<organism evidence="8 9">
    <name type="scientific">Brachionus calyciflorus</name>
    <dbReference type="NCBI Taxonomy" id="104777"/>
    <lineage>
        <taxon>Eukaryota</taxon>
        <taxon>Metazoa</taxon>
        <taxon>Spiralia</taxon>
        <taxon>Gnathifera</taxon>
        <taxon>Rotifera</taxon>
        <taxon>Eurotatoria</taxon>
        <taxon>Monogononta</taxon>
        <taxon>Pseudotrocha</taxon>
        <taxon>Ploima</taxon>
        <taxon>Brachionidae</taxon>
        <taxon>Brachionus</taxon>
    </lineage>
</organism>
<evidence type="ECO:0000256" key="4">
    <source>
        <dbReference type="PROSITE-ProRule" id="PRU00146"/>
    </source>
</evidence>
<dbReference type="EMBL" id="CAJNOC010000817">
    <property type="protein sequence ID" value="CAF0806440.1"/>
    <property type="molecule type" value="Genomic_DNA"/>
</dbReference>
<dbReference type="Proteomes" id="UP000663879">
    <property type="component" value="Unassembled WGS sequence"/>
</dbReference>
<dbReference type="PROSITE" id="PS50016">
    <property type="entry name" value="ZF_PHD_2"/>
    <property type="match status" value="1"/>
</dbReference>
<reference evidence="8" key="1">
    <citation type="submission" date="2021-02" db="EMBL/GenBank/DDBJ databases">
        <authorList>
            <person name="Nowell W R."/>
        </authorList>
    </citation>
    <scope>NUCLEOTIDE SEQUENCE</scope>
    <source>
        <strain evidence="8">Ploen Becks lab</strain>
    </source>
</reference>
<feature type="domain" description="PHD-type" evidence="7">
    <location>
        <begin position="476"/>
        <end position="526"/>
    </location>
</feature>
<feature type="compositionally biased region" description="Basic and acidic residues" evidence="6">
    <location>
        <begin position="903"/>
        <end position="938"/>
    </location>
</feature>
<evidence type="ECO:0000256" key="1">
    <source>
        <dbReference type="ARBA" id="ARBA00022723"/>
    </source>
</evidence>
<dbReference type="GO" id="GO:0008270">
    <property type="term" value="F:zinc ion binding"/>
    <property type="evidence" value="ECO:0007669"/>
    <property type="project" value="UniProtKB-KW"/>
</dbReference>
<feature type="compositionally biased region" description="Basic and acidic residues" evidence="6">
    <location>
        <begin position="267"/>
        <end position="286"/>
    </location>
</feature>
<dbReference type="InterPro" id="IPR011011">
    <property type="entry name" value="Znf_FYVE_PHD"/>
</dbReference>
<evidence type="ECO:0000256" key="6">
    <source>
        <dbReference type="SAM" id="MobiDB-lite"/>
    </source>
</evidence>
<keyword evidence="5" id="KW-0175">Coiled coil</keyword>
<proteinExistence type="predicted"/>
<feature type="compositionally biased region" description="Basic residues" evidence="6">
    <location>
        <begin position="446"/>
        <end position="456"/>
    </location>
</feature>
<dbReference type="CDD" id="cd15519">
    <property type="entry name" value="PHD1_Lid2p_like"/>
    <property type="match status" value="1"/>
</dbReference>
<feature type="region of interest" description="Disordered" evidence="6">
    <location>
        <begin position="226"/>
        <end position="474"/>
    </location>
</feature>
<name>A0A813TAV3_9BILA</name>
<dbReference type="OrthoDB" id="10055895at2759"/>
<evidence type="ECO:0000313" key="8">
    <source>
        <dbReference type="EMBL" id="CAF0806440.1"/>
    </source>
</evidence>